<dbReference type="AlphaFoldDB" id="A0A645DL03"/>
<feature type="compositionally biased region" description="Basic and acidic residues" evidence="1">
    <location>
        <begin position="40"/>
        <end position="49"/>
    </location>
</feature>
<name>A0A645DL03_9ZZZZ</name>
<feature type="compositionally biased region" description="Basic and acidic residues" evidence="1">
    <location>
        <begin position="79"/>
        <end position="92"/>
    </location>
</feature>
<reference evidence="2" key="1">
    <citation type="submission" date="2019-08" db="EMBL/GenBank/DDBJ databases">
        <authorList>
            <person name="Kucharzyk K."/>
            <person name="Murdoch R.W."/>
            <person name="Higgins S."/>
            <person name="Loffler F."/>
        </authorList>
    </citation>
    <scope>NUCLEOTIDE SEQUENCE</scope>
</reference>
<feature type="region of interest" description="Disordered" evidence="1">
    <location>
        <begin position="1"/>
        <end position="60"/>
    </location>
</feature>
<sequence>MDKKADDDLADDDVGRGGRAGAQPVPGSPGMLAEEQGGDLLDRQERTQHGEPGNGLLRPGCVRVARQDQLCLRAGNQHSNEDQWQDGHDDRRRRIAQLQLPTGTRDRIATQQRHRRPLRPRADVRP</sequence>
<dbReference type="EMBL" id="VSSQ01037340">
    <property type="protein sequence ID" value="MPM89996.1"/>
    <property type="molecule type" value="Genomic_DNA"/>
</dbReference>
<comment type="caution">
    <text evidence="2">The sequence shown here is derived from an EMBL/GenBank/DDBJ whole genome shotgun (WGS) entry which is preliminary data.</text>
</comment>
<proteinExistence type="predicted"/>
<protein>
    <submittedName>
        <fullName evidence="2">Uncharacterized protein</fullName>
    </submittedName>
</protein>
<gene>
    <name evidence="2" type="ORF">SDC9_137112</name>
</gene>
<accession>A0A645DL03</accession>
<feature type="region of interest" description="Disordered" evidence="1">
    <location>
        <begin position="72"/>
        <end position="126"/>
    </location>
</feature>
<evidence type="ECO:0000256" key="1">
    <source>
        <dbReference type="SAM" id="MobiDB-lite"/>
    </source>
</evidence>
<evidence type="ECO:0000313" key="2">
    <source>
        <dbReference type="EMBL" id="MPM89996.1"/>
    </source>
</evidence>
<organism evidence="2">
    <name type="scientific">bioreactor metagenome</name>
    <dbReference type="NCBI Taxonomy" id="1076179"/>
    <lineage>
        <taxon>unclassified sequences</taxon>
        <taxon>metagenomes</taxon>
        <taxon>ecological metagenomes</taxon>
    </lineage>
</organism>